<name>A0AAV5TFX9_9BILA</name>
<evidence type="ECO:0000313" key="1">
    <source>
        <dbReference type="EMBL" id="GMS91371.1"/>
    </source>
</evidence>
<accession>A0AAV5TFX9</accession>
<evidence type="ECO:0008006" key="3">
    <source>
        <dbReference type="Google" id="ProtNLM"/>
    </source>
</evidence>
<reference evidence="1" key="1">
    <citation type="submission" date="2023-10" db="EMBL/GenBank/DDBJ databases">
        <title>Genome assembly of Pristionchus species.</title>
        <authorList>
            <person name="Yoshida K."/>
            <person name="Sommer R.J."/>
        </authorList>
    </citation>
    <scope>NUCLEOTIDE SEQUENCE</scope>
    <source>
        <strain evidence="1">RS0144</strain>
    </source>
</reference>
<dbReference type="AlphaFoldDB" id="A0AAV5TFX9"/>
<feature type="non-terminal residue" evidence="1">
    <location>
        <position position="110"/>
    </location>
</feature>
<keyword evidence="2" id="KW-1185">Reference proteome</keyword>
<gene>
    <name evidence="1" type="ORF">PENTCL1PPCAC_13546</name>
</gene>
<organism evidence="1 2">
    <name type="scientific">Pristionchus entomophagus</name>
    <dbReference type="NCBI Taxonomy" id="358040"/>
    <lineage>
        <taxon>Eukaryota</taxon>
        <taxon>Metazoa</taxon>
        <taxon>Ecdysozoa</taxon>
        <taxon>Nematoda</taxon>
        <taxon>Chromadorea</taxon>
        <taxon>Rhabditida</taxon>
        <taxon>Rhabditina</taxon>
        <taxon>Diplogasteromorpha</taxon>
        <taxon>Diplogasteroidea</taxon>
        <taxon>Neodiplogasteridae</taxon>
        <taxon>Pristionchus</taxon>
    </lineage>
</organism>
<sequence>MVYQYQSPLPLSMIDIPLSRDTVGERREFAALLLRAPRAFITVIRISESPSSSRRLLQAFPCIIGAFPSTGRGSSEEFNIVPVQKRRIFGSRNENYEAEQDKKDRSHLKI</sequence>
<dbReference type="EMBL" id="BTSX01000003">
    <property type="protein sequence ID" value="GMS91371.1"/>
    <property type="molecule type" value="Genomic_DNA"/>
</dbReference>
<protein>
    <recommendedName>
        <fullName evidence="3">G protein-coupled receptor</fullName>
    </recommendedName>
</protein>
<proteinExistence type="predicted"/>
<comment type="caution">
    <text evidence="1">The sequence shown here is derived from an EMBL/GenBank/DDBJ whole genome shotgun (WGS) entry which is preliminary data.</text>
</comment>
<evidence type="ECO:0000313" key="2">
    <source>
        <dbReference type="Proteomes" id="UP001432027"/>
    </source>
</evidence>
<dbReference type="Proteomes" id="UP001432027">
    <property type="component" value="Unassembled WGS sequence"/>
</dbReference>